<dbReference type="PANTHER" id="PTHR36120:SF1">
    <property type="entry name" value="L-FUCOSE ISOMERASE C-TERMINAL DOMAIN-CONTAINING PROTEIN"/>
    <property type="match status" value="1"/>
</dbReference>
<organism evidence="3">
    <name type="scientific">Enterocloster bolteae</name>
    <dbReference type="NCBI Taxonomy" id="208479"/>
    <lineage>
        <taxon>Bacteria</taxon>
        <taxon>Bacillati</taxon>
        <taxon>Bacillota</taxon>
        <taxon>Clostridia</taxon>
        <taxon>Lachnospirales</taxon>
        <taxon>Lachnospiraceae</taxon>
        <taxon>Enterocloster</taxon>
    </lineage>
</organism>
<gene>
    <name evidence="3" type="ORF">CBLFYP116_05835</name>
</gene>
<dbReference type="AlphaFoldDB" id="A0A6N2XRU9"/>
<protein>
    <recommendedName>
        <fullName evidence="4">Fucose isomerase</fullName>
    </recommendedName>
</protein>
<dbReference type="GO" id="GO:0005737">
    <property type="term" value="C:cytoplasm"/>
    <property type="evidence" value="ECO:0007669"/>
    <property type="project" value="InterPro"/>
</dbReference>
<keyword evidence="2" id="KW-0119">Carbohydrate metabolism</keyword>
<dbReference type="GeneID" id="86853120"/>
<evidence type="ECO:0008006" key="4">
    <source>
        <dbReference type="Google" id="ProtNLM"/>
    </source>
</evidence>
<accession>A0A6N2XRU9</accession>
<sequence>MKYAMDVKVNLKPVFSNLVHTDWWEGPCRVGPMEEGTPEFERRVGKEQFKIWYQELQNNLDLTRCNLMDPVYMEFDESFVMRDSEFDKLMPENHQVDLYLITYRVPGIERLNKPVSMINLGPTPIDLVGYYTDIGLEAYMAHDYEEYNRILTCLQVRKAVANTKILILSNSEQTPASVNTSCCDLVSLFTQYGIRHNRIDFRQVFNYFDEIPADEGIHQEARALMEGADKVDITEEHLCSDLRYFHAVRRMMERYDCNAFTTPCKELCASRLPQKNKCVPCITHSLNKDDRIPSACEEDLAVWMAMMMMMYLTRQSVFMGNPVLVLAGSRTLEQLGMPKLLTQPGQVFDHDVLEIHHAVPVRRMRGFDRPEQRYELAHFTTQGWGAHYHVDMAEEEGQVVTFGRFNRQGTRMMVAVGHTLGCEFRPVYCSPAVYYEVEGGAREFRQALAKGGYGHHQAIIYGNHVKELQELGEIVGFEVEVFR</sequence>
<proteinExistence type="predicted"/>
<dbReference type="PANTHER" id="PTHR36120">
    <property type="entry name" value="FUCOSE ISOMERASE"/>
    <property type="match status" value="1"/>
</dbReference>
<dbReference type="GO" id="GO:0005996">
    <property type="term" value="P:monosaccharide metabolic process"/>
    <property type="evidence" value="ECO:0007669"/>
    <property type="project" value="InterPro"/>
</dbReference>
<dbReference type="EMBL" id="CACRTF010000024">
    <property type="protein sequence ID" value="VYT57005.1"/>
    <property type="molecule type" value="Genomic_DNA"/>
</dbReference>
<dbReference type="RefSeq" id="WP_002577318.1">
    <property type="nucleotide sequence ID" value="NZ_BAABZS010000001.1"/>
</dbReference>
<evidence type="ECO:0000313" key="3">
    <source>
        <dbReference type="EMBL" id="VYT57005.1"/>
    </source>
</evidence>
<reference evidence="3" key="1">
    <citation type="submission" date="2019-11" db="EMBL/GenBank/DDBJ databases">
        <authorList>
            <person name="Feng L."/>
        </authorList>
    </citation>
    <scope>NUCLEOTIDE SEQUENCE</scope>
    <source>
        <strain evidence="3">CbolteaeLFYP116</strain>
    </source>
</reference>
<dbReference type="GO" id="GO:0016861">
    <property type="term" value="F:intramolecular oxidoreductase activity, interconverting aldoses and ketoses"/>
    <property type="evidence" value="ECO:0007669"/>
    <property type="project" value="InterPro"/>
</dbReference>
<keyword evidence="1" id="KW-0413">Isomerase</keyword>
<evidence type="ECO:0000256" key="1">
    <source>
        <dbReference type="ARBA" id="ARBA00023235"/>
    </source>
</evidence>
<dbReference type="InterPro" id="IPR009015">
    <property type="entry name" value="Fucose_isomerase_N/cen_sf"/>
</dbReference>
<evidence type="ECO:0000256" key="2">
    <source>
        <dbReference type="ARBA" id="ARBA00023277"/>
    </source>
</evidence>
<dbReference type="SUPFAM" id="SSF53743">
    <property type="entry name" value="FucI/AraA N-terminal and middle domains"/>
    <property type="match status" value="1"/>
</dbReference>
<name>A0A6N2XRU9_9FIRM</name>